<proteinExistence type="predicted"/>
<dbReference type="AlphaFoldDB" id="A0A9P4XVP5"/>
<name>A0A9P4XVP5_CRYP1</name>
<dbReference type="Proteomes" id="UP000803844">
    <property type="component" value="Unassembled WGS sequence"/>
</dbReference>
<feature type="compositionally biased region" description="Polar residues" evidence="2">
    <location>
        <begin position="186"/>
        <end position="199"/>
    </location>
</feature>
<evidence type="ECO:0000256" key="2">
    <source>
        <dbReference type="SAM" id="MobiDB-lite"/>
    </source>
</evidence>
<keyword evidence="1" id="KW-0175">Coiled coil</keyword>
<feature type="region of interest" description="Disordered" evidence="2">
    <location>
        <begin position="158"/>
        <end position="213"/>
    </location>
</feature>
<sequence length="617" mass="67885">MASPIAILNAEQYSGIHTIGKSSKMRKAHQPSVDDGPRKKAKTSSMGTAATVEDQDGGDEKGRKARGRPRLDTKDQTAVDRRRTQIRLAQRAYRSRKENAIQSLEKNVQDLQETNEEMTNAFMRLHDYAVNHGIVRMAPEFARELQLTTEKFLSLTRRSCERSGNESLERDSEDSSNSPEHHIEDTSSSETLDVSHFSSNIKNTNNNDGNNNTTVLGYEVMNEAELDHALSMADLSMPDGQIATSQAPPLGFDEEVPTMSSLDSTNFTFDVSATFPDFFTGTSTNPNLVPQRSSTPTISPPPLSPFLYSLSLSTPDSLAFNEITFGRRLQRHALERGYQLITMPNPPKDAFARIFGFCMLFESVDQIRERIARGLARSTAESLNYWAAPFWALGGTGQRSFAGSTAAGPNVRGGKLPLPGNRGTEDVGKHAFATSFGLGPFDANTTDARDKRVDGKMRIMLPGFQGEFFDADEVELYLRSRGVVIQPGQDYVTVEVDEEWFKEGRQGSFDVQAAYDQWASLSPNSGSPSLSAVPTVTADDRPWDVGDGLSDSIFEEAASFMGFPGNGHAARKLVTLDIDKFVRELVDRGVCLGRAPGFRPSDVYHAFCIAIKSDDVL</sequence>
<evidence type="ECO:0000313" key="3">
    <source>
        <dbReference type="EMBL" id="KAF3761696.1"/>
    </source>
</evidence>
<dbReference type="GeneID" id="63842882"/>
<accession>A0A9P4XVP5</accession>
<dbReference type="OrthoDB" id="3555317at2759"/>
<dbReference type="CDD" id="cd14688">
    <property type="entry name" value="bZIP_YAP"/>
    <property type="match status" value="1"/>
</dbReference>
<dbReference type="RefSeq" id="XP_040772675.1">
    <property type="nucleotide sequence ID" value="XM_040925753.1"/>
</dbReference>
<evidence type="ECO:0000313" key="4">
    <source>
        <dbReference type="Proteomes" id="UP000803844"/>
    </source>
</evidence>
<feature type="region of interest" description="Disordered" evidence="2">
    <location>
        <begin position="1"/>
        <end position="78"/>
    </location>
</feature>
<feature type="compositionally biased region" description="Low complexity" evidence="2">
    <location>
        <begin position="200"/>
        <end position="213"/>
    </location>
</feature>
<dbReference type="PANTHER" id="PTHR40618">
    <property type="entry name" value="B-ZIP TRANSCRIPTION FACTOR (EUROFUNG)-RELATED"/>
    <property type="match status" value="1"/>
</dbReference>
<dbReference type="Gene3D" id="1.20.5.170">
    <property type="match status" value="1"/>
</dbReference>
<evidence type="ECO:0008006" key="5">
    <source>
        <dbReference type="Google" id="ProtNLM"/>
    </source>
</evidence>
<dbReference type="InterPro" id="IPR046347">
    <property type="entry name" value="bZIP_sf"/>
</dbReference>
<reference evidence="3" key="1">
    <citation type="journal article" date="2020" name="Phytopathology">
        <title>Genome sequence of the chestnut blight fungus Cryphonectria parasitica EP155: A fundamental resource for an archetypical invasive plant pathogen.</title>
        <authorList>
            <person name="Crouch J.A."/>
            <person name="Dawe A."/>
            <person name="Aerts A."/>
            <person name="Barry K."/>
            <person name="Churchill A.C.L."/>
            <person name="Grimwood J."/>
            <person name="Hillman B."/>
            <person name="Milgroom M.G."/>
            <person name="Pangilinan J."/>
            <person name="Smith M."/>
            <person name="Salamov A."/>
            <person name="Schmutz J."/>
            <person name="Yadav J."/>
            <person name="Grigoriev I.V."/>
            <person name="Nuss D."/>
        </authorList>
    </citation>
    <scope>NUCLEOTIDE SEQUENCE</scope>
    <source>
        <strain evidence="3">EP155</strain>
    </source>
</reference>
<feature type="coiled-coil region" evidence="1">
    <location>
        <begin position="94"/>
        <end position="121"/>
    </location>
</feature>
<dbReference type="GO" id="GO:0003700">
    <property type="term" value="F:DNA-binding transcription factor activity"/>
    <property type="evidence" value="ECO:0007669"/>
    <property type="project" value="InterPro"/>
</dbReference>
<keyword evidence="4" id="KW-1185">Reference proteome</keyword>
<feature type="compositionally biased region" description="Basic and acidic residues" evidence="2">
    <location>
        <begin position="158"/>
        <end position="170"/>
    </location>
</feature>
<protein>
    <recommendedName>
        <fullName evidence="5">BZIP domain-containing protein</fullName>
    </recommendedName>
</protein>
<dbReference type="PANTHER" id="PTHR40618:SF1">
    <property type="entry name" value="B-ZIP TRANSCRIPTION FACTOR (EUROFUNG)"/>
    <property type="match status" value="1"/>
</dbReference>
<dbReference type="EMBL" id="MU032351">
    <property type="protein sequence ID" value="KAF3761696.1"/>
    <property type="molecule type" value="Genomic_DNA"/>
</dbReference>
<comment type="caution">
    <text evidence="3">The sequence shown here is derived from an EMBL/GenBank/DDBJ whole genome shotgun (WGS) entry which is preliminary data.</text>
</comment>
<dbReference type="SUPFAM" id="SSF57959">
    <property type="entry name" value="Leucine zipper domain"/>
    <property type="match status" value="1"/>
</dbReference>
<gene>
    <name evidence="3" type="ORF">M406DRAFT_74639</name>
</gene>
<feature type="compositionally biased region" description="Basic and acidic residues" evidence="2">
    <location>
        <begin position="69"/>
        <end position="78"/>
    </location>
</feature>
<evidence type="ECO:0000256" key="1">
    <source>
        <dbReference type="SAM" id="Coils"/>
    </source>
</evidence>
<organism evidence="3 4">
    <name type="scientific">Cryphonectria parasitica (strain ATCC 38755 / EP155)</name>
    <dbReference type="NCBI Taxonomy" id="660469"/>
    <lineage>
        <taxon>Eukaryota</taxon>
        <taxon>Fungi</taxon>
        <taxon>Dikarya</taxon>
        <taxon>Ascomycota</taxon>
        <taxon>Pezizomycotina</taxon>
        <taxon>Sordariomycetes</taxon>
        <taxon>Sordariomycetidae</taxon>
        <taxon>Diaporthales</taxon>
        <taxon>Cryphonectriaceae</taxon>
        <taxon>Cryphonectria-Endothia species complex</taxon>
        <taxon>Cryphonectria</taxon>
    </lineage>
</organism>